<keyword evidence="1" id="KW-0808">Transferase</keyword>
<organism evidence="1 4">
    <name type="scientific">Acetobacter orientalis</name>
    <dbReference type="NCBI Taxonomy" id="146474"/>
    <lineage>
        <taxon>Bacteria</taxon>
        <taxon>Pseudomonadati</taxon>
        <taxon>Pseudomonadota</taxon>
        <taxon>Alphaproteobacteria</taxon>
        <taxon>Acetobacterales</taxon>
        <taxon>Acetobacteraceae</taxon>
        <taxon>Acetobacter</taxon>
    </lineage>
</organism>
<protein>
    <submittedName>
        <fullName evidence="1">Methyltransferase FkbM</fullName>
    </submittedName>
</protein>
<dbReference type="GO" id="GO:0032259">
    <property type="term" value="P:methylation"/>
    <property type="evidence" value="ECO:0007669"/>
    <property type="project" value="UniProtKB-KW"/>
</dbReference>
<dbReference type="Proteomes" id="UP000270034">
    <property type="component" value="Chromosome"/>
</dbReference>
<keyword evidence="1" id="KW-0489">Methyltransferase</keyword>
<proteinExistence type="predicted"/>
<dbReference type="EMBL" id="AP018515">
    <property type="protein sequence ID" value="BBC78401.1"/>
    <property type="molecule type" value="Genomic_DNA"/>
</dbReference>
<evidence type="ECO:0000313" key="1">
    <source>
        <dbReference type="EMBL" id="BBC78401.1"/>
    </source>
</evidence>
<evidence type="ECO:0000313" key="4">
    <source>
        <dbReference type="Proteomes" id="UP000270034"/>
    </source>
</evidence>
<dbReference type="KEGG" id="aot:AcetOri_orf00080"/>
<dbReference type="EMBL" id="BAMX01000024">
    <property type="protein sequence ID" value="GAN66566.1"/>
    <property type="molecule type" value="Genomic_DNA"/>
</dbReference>
<evidence type="ECO:0000313" key="3">
    <source>
        <dbReference type="Proteomes" id="UP000032670"/>
    </source>
</evidence>
<accession>A0A2Z5ZD06</accession>
<dbReference type="AlphaFoldDB" id="A0A2Z5ZD06"/>
<name>A0A2Z5ZD06_9PROT</name>
<accession>A0A0D6NME6</accession>
<evidence type="ECO:0000313" key="2">
    <source>
        <dbReference type="EMBL" id="GAN66566.1"/>
    </source>
</evidence>
<dbReference type="GeneID" id="76204707"/>
<reference evidence="1 4" key="2">
    <citation type="submission" date="2018-02" db="EMBL/GenBank/DDBJ databases">
        <title>Acetobacter orientalis genome.</title>
        <authorList>
            <person name="Nakashima N."/>
            <person name="Tamura T."/>
        </authorList>
    </citation>
    <scope>NUCLEOTIDE SEQUENCE [LARGE SCALE GENOMIC DNA]</scope>
    <source>
        <strain evidence="1 4">FAN1</strain>
    </source>
</reference>
<gene>
    <name evidence="2" type="ORF">Abor_024_010</name>
    <name evidence="1" type="ORF">AcetOrient_orf00080</name>
</gene>
<dbReference type="RefSeq" id="WP_158319732.1">
    <property type="nucleotide sequence ID" value="NZ_BAMX01000024.1"/>
</dbReference>
<dbReference type="GO" id="GO:0008168">
    <property type="term" value="F:methyltransferase activity"/>
    <property type="evidence" value="ECO:0007669"/>
    <property type="project" value="UniProtKB-KW"/>
</dbReference>
<keyword evidence="3" id="KW-1185">Reference proteome</keyword>
<reference evidence="2 3" key="1">
    <citation type="submission" date="2012-11" db="EMBL/GenBank/DDBJ databases">
        <title>Whole genome sequence of Acetobacter orientalis 21F-2.</title>
        <authorList>
            <person name="Azuma Y."/>
            <person name="Higashiura N."/>
            <person name="Hirakawa H."/>
            <person name="Matsushita K."/>
        </authorList>
    </citation>
    <scope>NUCLEOTIDE SEQUENCE [LARGE SCALE GENOMIC DNA]</scope>
    <source>
        <strain evidence="2 3">21F-2</strain>
    </source>
</reference>
<sequence length="50" mass="5040">MLHCYLGMSGVLVGAGPVLGEVLGSKKTVAHAAVVAEQATVPLYAASQDE</sequence>
<dbReference type="Proteomes" id="UP000032670">
    <property type="component" value="Unassembled WGS sequence"/>
</dbReference>